<dbReference type="Proteomes" id="UP000242525">
    <property type="component" value="Unassembled WGS sequence"/>
</dbReference>
<protein>
    <submittedName>
        <fullName evidence="3">Uncharacterized protein</fullName>
    </submittedName>
</protein>
<evidence type="ECO:0000256" key="2">
    <source>
        <dbReference type="SAM" id="Phobius"/>
    </source>
</evidence>
<feature type="compositionally biased region" description="Polar residues" evidence="1">
    <location>
        <begin position="61"/>
        <end position="72"/>
    </location>
</feature>
<feature type="region of interest" description="Disordered" evidence="1">
    <location>
        <begin position="105"/>
        <end position="134"/>
    </location>
</feature>
<evidence type="ECO:0000313" key="4">
    <source>
        <dbReference type="Proteomes" id="UP000242525"/>
    </source>
</evidence>
<keyword evidence="2" id="KW-1133">Transmembrane helix</keyword>
<organism evidence="3 4">
    <name type="scientific">Geotrichum candidum</name>
    <name type="common">Oospora lactis</name>
    <name type="synonym">Dipodascus geotrichum</name>
    <dbReference type="NCBI Taxonomy" id="1173061"/>
    <lineage>
        <taxon>Eukaryota</taxon>
        <taxon>Fungi</taxon>
        <taxon>Dikarya</taxon>
        <taxon>Ascomycota</taxon>
        <taxon>Saccharomycotina</taxon>
        <taxon>Dipodascomycetes</taxon>
        <taxon>Dipodascales</taxon>
        <taxon>Dipodascaceae</taxon>
        <taxon>Geotrichum</taxon>
    </lineage>
</organism>
<dbReference type="EMBL" id="CCBN010000011">
    <property type="protein sequence ID" value="CDO55578.1"/>
    <property type="molecule type" value="Genomic_DNA"/>
</dbReference>
<feature type="compositionally biased region" description="Low complexity" evidence="1">
    <location>
        <begin position="115"/>
        <end position="127"/>
    </location>
</feature>
<evidence type="ECO:0000313" key="3">
    <source>
        <dbReference type="EMBL" id="CDO55578.1"/>
    </source>
</evidence>
<keyword evidence="2" id="KW-0472">Membrane</keyword>
<comment type="caution">
    <text evidence="3">The sequence shown here is derived from an EMBL/GenBank/DDBJ whole genome shotgun (WGS) entry which is preliminary data.</text>
</comment>
<keyword evidence="4" id="KW-1185">Reference proteome</keyword>
<feature type="compositionally biased region" description="Polar residues" evidence="1">
    <location>
        <begin position="1"/>
        <end position="27"/>
    </location>
</feature>
<proteinExistence type="predicted"/>
<reference evidence="3" key="1">
    <citation type="submission" date="2014-03" db="EMBL/GenBank/DDBJ databases">
        <authorList>
            <person name="Casaregola S."/>
        </authorList>
    </citation>
    <scope>NUCLEOTIDE SEQUENCE [LARGE SCALE GENOMIC DNA]</scope>
    <source>
        <strain evidence="3">CLIB 918</strain>
    </source>
</reference>
<feature type="region of interest" description="Disordered" evidence="1">
    <location>
        <begin position="1"/>
        <end position="76"/>
    </location>
</feature>
<gene>
    <name evidence="3" type="ORF">BN980_GECA11s03277g</name>
</gene>
<feature type="transmembrane region" description="Helical" evidence="2">
    <location>
        <begin position="211"/>
        <end position="232"/>
    </location>
</feature>
<feature type="region of interest" description="Disordered" evidence="1">
    <location>
        <begin position="176"/>
        <end position="205"/>
    </location>
</feature>
<feature type="compositionally biased region" description="Basic residues" evidence="1">
    <location>
        <begin position="37"/>
        <end position="50"/>
    </location>
</feature>
<feature type="transmembrane region" description="Helical" evidence="2">
    <location>
        <begin position="238"/>
        <end position="256"/>
    </location>
</feature>
<accession>A0A0J9XDZ1</accession>
<evidence type="ECO:0000256" key="1">
    <source>
        <dbReference type="SAM" id="MobiDB-lite"/>
    </source>
</evidence>
<dbReference type="AlphaFoldDB" id="A0A0J9XDZ1"/>
<keyword evidence="2" id="KW-0812">Transmembrane</keyword>
<sequence length="259" mass="29452">MPYTVSQNQATLEIGRSPTSKPSTRNMITIEELKELKMKRKMSKKLHKSPKSGPVLPQPGPESSNNVPQENNFADHHIHPSQYFPYIYKVPRQYRHLLVSPDDMPQQFQIDEPSQSQAQAVYQSQKQKQQHKQKHVRFGDSPAVAHKQALPVQIDDTVAGSSTYLAQQELVMQQNQHQQLDYNSSPPPSYNEVANGKSQDGSMPEEDAQTMIKAVVMICCLVFLYQIVKFVTMMEGQLLVYVIYVGLIGYILTNYLSRS</sequence>
<name>A0A0J9XDZ1_GEOCN</name>